<keyword evidence="5" id="KW-0720">Serine protease</keyword>
<dbReference type="InterPro" id="IPR001254">
    <property type="entry name" value="Trypsin_dom"/>
</dbReference>
<accession>A0A7R9KZX1</accession>
<evidence type="ECO:0000256" key="5">
    <source>
        <dbReference type="ARBA" id="ARBA00022825"/>
    </source>
</evidence>
<dbReference type="InterPro" id="IPR050127">
    <property type="entry name" value="Serine_Proteases_S1"/>
</dbReference>
<dbReference type="PANTHER" id="PTHR24264:SF65">
    <property type="entry name" value="SRCR DOMAIN-CONTAINING PROTEIN"/>
    <property type="match status" value="1"/>
</dbReference>
<evidence type="ECO:0000313" key="8">
    <source>
        <dbReference type="Proteomes" id="UP000759131"/>
    </source>
</evidence>
<dbReference type="InterPro" id="IPR033116">
    <property type="entry name" value="TRYPSIN_SER"/>
</dbReference>
<comment type="subcellular location">
    <subcellularLocation>
        <location evidence="1">Secreted</location>
    </subcellularLocation>
</comment>
<dbReference type="Gene3D" id="2.40.10.10">
    <property type="entry name" value="Trypsin-like serine proteases"/>
    <property type="match status" value="1"/>
</dbReference>
<organism evidence="7">
    <name type="scientific">Medioppia subpectinata</name>
    <dbReference type="NCBI Taxonomy" id="1979941"/>
    <lineage>
        <taxon>Eukaryota</taxon>
        <taxon>Metazoa</taxon>
        <taxon>Ecdysozoa</taxon>
        <taxon>Arthropoda</taxon>
        <taxon>Chelicerata</taxon>
        <taxon>Arachnida</taxon>
        <taxon>Acari</taxon>
        <taxon>Acariformes</taxon>
        <taxon>Sarcoptiformes</taxon>
        <taxon>Oribatida</taxon>
        <taxon>Brachypylina</taxon>
        <taxon>Oppioidea</taxon>
        <taxon>Oppiidae</taxon>
        <taxon>Medioppia</taxon>
    </lineage>
</organism>
<name>A0A7R9KZX1_9ACAR</name>
<evidence type="ECO:0000313" key="7">
    <source>
        <dbReference type="EMBL" id="CAD7631387.1"/>
    </source>
</evidence>
<dbReference type="EMBL" id="CAJPIZ010009390">
    <property type="protein sequence ID" value="CAG2111817.1"/>
    <property type="molecule type" value="Genomic_DNA"/>
</dbReference>
<dbReference type="InterPro" id="IPR043504">
    <property type="entry name" value="Peptidase_S1_PA_chymotrypsin"/>
</dbReference>
<dbReference type="EMBL" id="OC863965">
    <property type="protein sequence ID" value="CAD7631387.1"/>
    <property type="molecule type" value="Genomic_DNA"/>
</dbReference>
<evidence type="ECO:0000256" key="4">
    <source>
        <dbReference type="ARBA" id="ARBA00022801"/>
    </source>
</evidence>
<dbReference type="Proteomes" id="UP000759131">
    <property type="component" value="Unassembled WGS sequence"/>
</dbReference>
<gene>
    <name evidence="7" type="ORF">OSB1V03_LOCUS11796</name>
</gene>
<dbReference type="PROSITE" id="PS00135">
    <property type="entry name" value="TRYPSIN_SER"/>
    <property type="match status" value="1"/>
</dbReference>
<dbReference type="GO" id="GO:0005615">
    <property type="term" value="C:extracellular space"/>
    <property type="evidence" value="ECO:0007669"/>
    <property type="project" value="TreeGrafter"/>
</dbReference>
<evidence type="ECO:0000256" key="1">
    <source>
        <dbReference type="ARBA" id="ARBA00004613"/>
    </source>
</evidence>
<feature type="domain" description="Peptidase S1" evidence="6">
    <location>
        <begin position="1"/>
        <end position="87"/>
    </location>
</feature>
<proteinExistence type="predicted"/>
<dbReference type="SUPFAM" id="SSF50494">
    <property type="entry name" value="Trypsin-like serine proteases"/>
    <property type="match status" value="1"/>
</dbReference>
<protein>
    <recommendedName>
        <fullName evidence="6">Peptidase S1 domain-containing protein</fullName>
    </recommendedName>
</protein>
<keyword evidence="4" id="KW-0378">Hydrolase</keyword>
<dbReference type="PROSITE" id="PS50240">
    <property type="entry name" value="TRYPSIN_DOM"/>
    <property type="match status" value="1"/>
</dbReference>
<keyword evidence="2" id="KW-0964">Secreted</keyword>
<evidence type="ECO:0000256" key="2">
    <source>
        <dbReference type="ARBA" id="ARBA00022525"/>
    </source>
</evidence>
<feature type="non-terminal residue" evidence="7">
    <location>
        <position position="1"/>
    </location>
</feature>
<dbReference type="GO" id="GO:0004252">
    <property type="term" value="F:serine-type endopeptidase activity"/>
    <property type="evidence" value="ECO:0007669"/>
    <property type="project" value="InterPro"/>
</dbReference>
<sequence length="89" mass="9897">LDKYDTNECNKIYDKFVGKFTKQMMCYATPGKDACQGDSGGPLSSKIDGKEYQFGLVSFGQGCSLEDHPGIYTNVALYADWIHKTITKN</sequence>
<dbReference type="Pfam" id="PF00089">
    <property type="entry name" value="Trypsin"/>
    <property type="match status" value="1"/>
</dbReference>
<evidence type="ECO:0000256" key="3">
    <source>
        <dbReference type="ARBA" id="ARBA00022670"/>
    </source>
</evidence>
<dbReference type="PANTHER" id="PTHR24264">
    <property type="entry name" value="TRYPSIN-RELATED"/>
    <property type="match status" value="1"/>
</dbReference>
<dbReference type="AlphaFoldDB" id="A0A7R9KZX1"/>
<dbReference type="GO" id="GO:0006508">
    <property type="term" value="P:proteolysis"/>
    <property type="evidence" value="ECO:0007669"/>
    <property type="project" value="UniProtKB-KW"/>
</dbReference>
<keyword evidence="3" id="KW-0645">Protease</keyword>
<evidence type="ECO:0000259" key="6">
    <source>
        <dbReference type="PROSITE" id="PS50240"/>
    </source>
</evidence>
<dbReference type="OrthoDB" id="6514235at2759"/>
<reference evidence="7" key="1">
    <citation type="submission" date="2020-11" db="EMBL/GenBank/DDBJ databases">
        <authorList>
            <person name="Tran Van P."/>
        </authorList>
    </citation>
    <scope>NUCLEOTIDE SEQUENCE</scope>
</reference>
<keyword evidence="8" id="KW-1185">Reference proteome</keyword>
<dbReference type="InterPro" id="IPR009003">
    <property type="entry name" value="Peptidase_S1_PA"/>
</dbReference>